<dbReference type="InParanoid" id="A0A1E7EIV7"/>
<feature type="transmembrane region" description="Helical" evidence="1">
    <location>
        <begin position="160"/>
        <end position="177"/>
    </location>
</feature>
<keyword evidence="1" id="KW-1133">Transmembrane helix</keyword>
<gene>
    <name evidence="2" type="ORF">FRACYDRAFT_257997</name>
</gene>
<organism evidence="2 3">
    <name type="scientific">Fragilariopsis cylindrus CCMP1102</name>
    <dbReference type="NCBI Taxonomy" id="635003"/>
    <lineage>
        <taxon>Eukaryota</taxon>
        <taxon>Sar</taxon>
        <taxon>Stramenopiles</taxon>
        <taxon>Ochrophyta</taxon>
        <taxon>Bacillariophyta</taxon>
        <taxon>Bacillariophyceae</taxon>
        <taxon>Bacillariophycidae</taxon>
        <taxon>Bacillariales</taxon>
        <taxon>Bacillariaceae</taxon>
        <taxon>Fragilariopsis</taxon>
    </lineage>
</organism>
<dbReference type="Proteomes" id="UP000095751">
    <property type="component" value="Unassembled WGS sequence"/>
</dbReference>
<feature type="transmembrane region" description="Helical" evidence="1">
    <location>
        <begin position="53"/>
        <end position="72"/>
    </location>
</feature>
<accession>A0A1E7EIV7</accession>
<evidence type="ECO:0000256" key="1">
    <source>
        <dbReference type="SAM" id="Phobius"/>
    </source>
</evidence>
<keyword evidence="1" id="KW-0812">Transmembrane</keyword>
<dbReference type="AlphaFoldDB" id="A0A1E7EIV7"/>
<sequence length="417" mass="46660">MDLLLWIDQTIPPEKVAGLILVLVKILWKVLINAIRTFVDVTLFITGEATKEVIAGGLFLVKLLWKVLMNVMKTFADVTPFITGEARKKVIASGFWKEVLAQSMALKEGIVADHTITFDITIILFVILGLVVLLLNGTLHLVKLKLIPQVYLSIEQHRKWTALVLTIGTVMLGIHFLKLSPTYHYRINACTAIFCLLPLLFDALWHVSRRTSTPTETKGKQMENLHGVRMLQQVLNRIVNRLSHTVRLFKSLLSIEESKDVKAKRDDRIIRNYRGRAAFGQCVICYDDNPNIATLCCGQAVPLNCLADWLSQHQTCRSMIFVDGVCLLYMPHVGSIAEASEPYRICSTTLSVILAQILHDRDSNIIFLCVPTALAKQMLFHNHMNGKVVGGKHNVLINYADASAPNPSGVVLCNTIK</sequence>
<dbReference type="Gene3D" id="3.30.40.10">
    <property type="entry name" value="Zinc/RING finger domain, C3HC4 (zinc finger)"/>
    <property type="match status" value="1"/>
</dbReference>
<dbReference type="SUPFAM" id="SSF57850">
    <property type="entry name" value="RING/U-box"/>
    <property type="match status" value="1"/>
</dbReference>
<evidence type="ECO:0000313" key="2">
    <source>
        <dbReference type="EMBL" id="OEU05822.1"/>
    </source>
</evidence>
<dbReference type="InterPro" id="IPR013083">
    <property type="entry name" value="Znf_RING/FYVE/PHD"/>
</dbReference>
<dbReference type="EMBL" id="KV784458">
    <property type="protein sequence ID" value="OEU05822.1"/>
    <property type="molecule type" value="Genomic_DNA"/>
</dbReference>
<keyword evidence="1" id="KW-0472">Membrane</keyword>
<feature type="transmembrane region" description="Helical" evidence="1">
    <location>
        <begin position="16"/>
        <end position="32"/>
    </location>
</feature>
<evidence type="ECO:0000313" key="3">
    <source>
        <dbReference type="Proteomes" id="UP000095751"/>
    </source>
</evidence>
<name>A0A1E7EIV7_9STRA</name>
<keyword evidence="3" id="KW-1185">Reference proteome</keyword>
<dbReference type="KEGG" id="fcy:FRACYDRAFT_257997"/>
<feature type="transmembrane region" description="Helical" evidence="1">
    <location>
        <begin position="116"/>
        <end position="139"/>
    </location>
</feature>
<proteinExistence type="predicted"/>
<feature type="transmembrane region" description="Helical" evidence="1">
    <location>
        <begin position="183"/>
        <end position="205"/>
    </location>
</feature>
<reference evidence="2 3" key="1">
    <citation type="submission" date="2016-09" db="EMBL/GenBank/DDBJ databases">
        <title>Extensive genetic diversity and differential bi-allelic expression allows diatom success in the polar Southern Ocean.</title>
        <authorList>
            <consortium name="DOE Joint Genome Institute"/>
            <person name="Mock T."/>
            <person name="Otillar R.P."/>
            <person name="Strauss J."/>
            <person name="Dupont C."/>
            <person name="Frickenhaus S."/>
            <person name="Maumus F."/>
            <person name="Mcmullan M."/>
            <person name="Sanges R."/>
            <person name="Schmutz J."/>
            <person name="Toseland A."/>
            <person name="Valas R."/>
            <person name="Veluchamy A."/>
            <person name="Ward B.J."/>
            <person name="Allen A."/>
            <person name="Barry K."/>
            <person name="Falciatore A."/>
            <person name="Ferrante M."/>
            <person name="Fortunato A.E."/>
            <person name="Gloeckner G."/>
            <person name="Gruber A."/>
            <person name="Hipkin R."/>
            <person name="Janech M."/>
            <person name="Kroth P."/>
            <person name="Leese F."/>
            <person name="Lindquist E."/>
            <person name="Lyon B.R."/>
            <person name="Martin J."/>
            <person name="Mayer C."/>
            <person name="Parker M."/>
            <person name="Quesneville H."/>
            <person name="Raymond J."/>
            <person name="Uhlig C."/>
            <person name="Valentin K.U."/>
            <person name="Worden A.Z."/>
            <person name="Armbrust E.V."/>
            <person name="Bowler C."/>
            <person name="Green B."/>
            <person name="Moulton V."/>
            <person name="Van Oosterhout C."/>
            <person name="Grigoriev I."/>
        </authorList>
    </citation>
    <scope>NUCLEOTIDE SEQUENCE [LARGE SCALE GENOMIC DNA]</scope>
    <source>
        <strain evidence="2 3">CCMP1102</strain>
    </source>
</reference>
<protein>
    <submittedName>
        <fullName evidence="2">Uncharacterized protein</fullName>
    </submittedName>
</protein>